<dbReference type="Proteomes" id="UP000250369">
    <property type="component" value="Unassembled WGS sequence"/>
</dbReference>
<keyword evidence="2" id="KW-1185">Reference proteome</keyword>
<dbReference type="AlphaFoldDB" id="A0A329LS23"/>
<organism evidence="1 2">
    <name type="scientific">Paenibacillus contaminans</name>
    <dbReference type="NCBI Taxonomy" id="450362"/>
    <lineage>
        <taxon>Bacteria</taxon>
        <taxon>Bacillati</taxon>
        <taxon>Bacillota</taxon>
        <taxon>Bacilli</taxon>
        <taxon>Bacillales</taxon>
        <taxon>Paenibacillaceae</taxon>
        <taxon>Paenibacillus</taxon>
    </lineage>
</organism>
<dbReference type="RefSeq" id="WP_158560978.1">
    <property type="nucleotide sequence ID" value="NZ_QMFB01000084.1"/>
</dbReference>
<feature type="non-terminal residue" evidence="1">
    <location>
        <position position="1"/>
    </location>
</feature>
<protein>
    <submittedName>
        <fullName evidence="1">Uncharacterized protein</fullName>
    </submittedName>
</protein>
<gene>
    <name evidence="1" type="ORF">DQG23_41680</name>
</gene>
<reference evidence="1 2" key="1">
    <citation type="journal article" date="2009" name="Int. J. Syst. Evol. Microbiol.">
        <title>Paenibacillus contaminans sp. nov., isolated from a contaminated laboratory plate.</title>
        <authorList>
            <person name="Chou J.H."/>
            <person name="Lee J.H."/>
            <person name="Lin M.C."/>
            <person name="Chang P.S."/>
            <person name="Arun A.B."/>
            <person name="Young C.C."/>
            <person name="Chen W.M."/>
        </authorList>
    </citation>
    <scope>NUCLEOTIDE SEQUENCE [LARGE SCALE GENOMIC DNA]</scope>
    <source>
        <strain evidence="1 2">CKOBP-6</strain>
    </source>
</reference>
<proteinExistence type="predicted"/>
<evidence type="ECO:0000313" key="2">
    <source>
        <dbReference type="Proteomes" id="UP000250369"/>
    </source>
</evidence>
<sequence>KDDDEALFKMYYKLNNNPKISEYKEILRNEYKLNDENILALEEEARQDIILFRQRPDVMRHLG</sequence>
<dbReference type="EMBL" id="QMFB01000084">
    <property type="protein sequence ID" value="RAV07557.1"/>
    <property type="molecule type" value="Genomic_DNA"/>
</dbReference>
<accession>A0A329LS23</accession>
<evidence type="ECO:0000313" key="1">
    <source>
        <dbReference type="EMBL" id="RAV07557.1"/>
    </source>
</evidence>
<name>A0A329LS23_9BACL</name>
<comment type="caution">
    <text evidence="1">The sequence shown here is derived from an EMBL/GenBank/DDBJ whole genome shotgun (WGS) entry which is preliminary data.</text>
</comment>